<protein>
    <submittedName>
        <fullName evidence="1">Uncharacterized protein</fullName>
    </submittedName>
</protein>
<dbReference type="RefSeq" id="WP_200592877.1">
    <property type="nucleotide sequence ID" value="NZ_JAEPBG010000006.1"/>
</dbReference>
<dbReference type="AlphaFoldDB" id="A0A934SV84"/>
<organism evidence="1 2">
    <name type="scientific">Noviherbaspirillum pedocola</name>
    <dbReference type="NCBI Taxonomy" id="2801341"/>
    <lineage>
        <taxon>Bacteria</taxon>
        <taxon>Pseudomonadati</taxon>
        <taxon>Pseudomonadota</taxon>
        <taxon>Betaproteobacteria</taxon>
        <taxon>Burkholderiales</taxon>
        <taxon>Oxalobacteraceae</taxon>
        <taxon>Noviherbaspirillum</taxon>
    </lineage>
</organism>
<proteinExistence type="predicted"/>
<dbReference type="EMBL" id="JAEPBG010000006">
    <property type="protein sequence ID" value="MBK4735948.1"/>
    <property type="molecule type" value="Genomic_DNA"/>
</dbReference>
<name>A0A934SV84_9BURK</name>
<evidence type="ECO:0000313" key="1">
    <source>
        <dbReference type="EMBL" id="MBK4735948.1"/>
    </source>
</evidence>
<comment type="caution">
    <text evidence="1">The sequence shown here is derived from an EMBL/GenBank/DDBJ whole genome shotgun (WGS) entry which is preliminary data.</text>
</comment>
<evidence type="ECO:0000313" key="2">
    <source>
        <dbReference type="Proteomes" id="UP000622890"/>
    </source>
</evidence>
<accession>A0A934SV84</accession>
<keyword evidence="2" id="KW-1185">Reference proteome</keyword>
<dbReference type="Proteomes" id="UP000622890">
    <property type="component" value="Unassembled WGS sequence"/>
</dbReference>
<sequence length="90" mass="10096">MNTPTGPKVHIPFSDEDRPMAWEISVNEHPLFVDQWCWQCLPVYTDGRQCVAWLAGYGQRSAEEARSTGEQALAARGLLHEAAVVQPFVQ</sequence>
<reference evidence="1" key="1">
    <citation type="submission" date="2021-01" db="EMBL/GenBank/DDBJ databases">
        <title>Genome sequence of strain Noviherbaspirillum sp. DKR-6.</title>
        <authorList>
            <person name="Chaudhary D.K."/>
        </authorList>
    </citation>
    <scope>NUCLEOTIDE SEQUENCE</scope>
    <source>
        <strain evidence="1">DKR-6</strain>
    </source>
</reference>
<gene>
    <name evidence="1" type="ORF">JJB74_15110</name>
</gene>